<dbReference type="InterPro" id="IPR001047">
    <property type="entry name" value="Ribosomal_eS8"/>
</dbReference>
<comment type="similarity">
    <text evidence="1 6">Belongs to the eukaryotic ribosomal protein eS8 family.</text>
</comment>
<dbReference type="InterPro" id="IPR022309">
    <property type="entry name" value="Ribosomal_Se8/biogenesis_NSA2"/>
</dbReference>
<dbReference type="GO" id="GO:1990904">
    <property type="term" value="C:ribonucleoprotein complex"/>
    <property type="evidence" value="ECO:0007669"/>
    <property type="project" value="UniProtKB-KW"/>
</dbReference>
<dbReference type="CDD" id="cd11382">
    <property type="entry name" value="Ribosomal_S8e"/>
    <property type="match status" value="1"/>
</dbReference>
<keyword evidence="3 6" id="KW-0689">Ribosomal protein</keyword>
<evidence type="ECO:0000256" key="6">
    <source>
        <dbReference type="HAMAP-Rule" id="MF_00029"/>
    </source>
</evidence>
<evidence type="ECO:0000256" key="3">
    <source>
        <dbReference type="ARBA" id="ARBA00022980"/>
    </source>
</evidence>
<dbReference type="GO" id="GO:0003735">
    <property type="term" value="F:structural constituent of ribosome"/>
    <property type="evidence" value="ECO:0007669"/>
    <property type="project" value="InterPro"/>
</dbReference>
<evidence type="ECO:0000256" key="2">
    <source>
        <dbReference type="ARBA" id="ARBA00011458"/>
    </source>
</evidence>
<reference evidence="8 9" key="1">
    <citation type="submission" date="2018-05" db="EMBL/GenBank/DDBJ databases">
        <title>Complete Genome Sequences of Extremely Thermoacidophilic, Metal-Mobilizing Type-Strain Members of the Archaeal Family Sulfolobaceae: Acidianus brierleyi DSM-1651T, Acidianus sulfidivorans DSM-18786T, Metallosphaera hakonensis DSM-7519T, and Metallosphaera prunae DSM-10039T.</title>
        <authorList>
            <person name="Counts J.A."/>
            <person name="Kelly R.M."/>
        </authorList>
    </citation>
    <scope>NUCLEOTIDE SEQUENCE [LARGE SCALE GENOMIC DNA]</scope>
    <source>
        <strain evidence="8 9">DSM 1651</strain>
    </source>
</reference>
<sequence>MGVYQGSDTRKITGGLKGTYRDKRKYEMGSPPTETRLADSDIREKERTLGGDYKLKLKYALYANVFDKRNNVAKKAKILSVLETPANREYARRGIIVKGSKIRTELGIAIVTSRPGQDGVINAILVQQ</sequence>
<dbReference type="HAMAP" id="MF_00029">
    <property type="entry name" value="Ribosomal_eS8"/>
    <property type="match status" value="1"/>
</dbReference>
<dbReference type="Proteomes" id="UP000248044">
    <property type="component" value="Chromosome"/>
</dbReference>
<evidence type="ECO:0000256" key="7">
    <source>
        <dbReference type="SAM" id="MobiDB-lite"/>
    </source>
</evidence>
<dbReference type="PROSITE" id="PS01193">
    <property type="entry name" value="RIBOSOMAL_S8E"/>
    <property type="match status" value="1"/>
</dbReference>
<dbReference type="Gene3D" id="2.40.10.310">
    <property type="match status" value="1"/>
</dbReference>
<dbReference type="OrthoDB" id="372305at2157"/>
<evidence type="ECO:0000256" key="5">
    <source>
        <dbReference type="ARBA" id="ARBA00035277"/>
    </source>
</evidence>
<evidence type="ECO:0000256" key="4">
    <source>
        <dbReference type="ARBA" id="ARBA00023274"/>
    </source>
</evidence>
<organism evidence="8 9">
    <name type="scientific">Acidianus brierleyi</name>
    <dbReference type="NCBI Taxonomy" id="41673"/>
    <lineage>
        <taxon>Archaea</taxon>
        <taxon>Thermoproteota</taxon>
        <taxon>Thermoprotei</taxon>
        <taxon>Sulfolobales</taxon>
        <taxon>Sulfolobaceae</taxon>
        <taxon>Acidianus</taxon>
    </lineage>
</organism>
<dbReference type="NCBIfam" id="TIGR00307">
    <property type="entry name" value="eS8"/>
    <property type="match status" value="1"/>
</dbReference>
<dbReference type="KEGG" id="abri:DFR85_06540"/>
<dbReference type="AlphaFoldDB" id="A0A2U9IIR8"/>
<evidence type="ECO:0000313" key="8">
    <source>
        <dbReference type="EMBL" id="AWR95929.1"/>
    </source>
</evidence>
<dbReference type="EMBL" id="CP029289">
    <property type="protein sequence ID" value="AWR95929.1"/>
    <property type="molecule type" value="Genomic_DNA"/>
</dbReference>
<dbReference type="InterPro" id="IPR018283">
    <property type="entry name" value="Ribosomal_eS8_CS"/>
</dbReference>
<dbReference type="FunFam" id="2.40.10.310:FF:000002">
    <property type="entry name" value="30S ribosomal protein S8e"/>
    <property type="match status" value="1"/>
</dbReference>
<protein>
    <recommendedName>
        <fullName evidence="5 6">Small ribosomal subunit protein eS8</fullName>
    </recommendedName>
</protein>
<keyword evidence="9" id="KW-1185">Reference proteome</keyword>
<proteinExistence type="inferred from homology"/>
<dbReference type="GO" id="GO:0006412">
    <property type="term" value="P:translation"/>
    <property type="evidence" value="ECO:0007669"/>
    <property type="project" value="UniProtKB-UniRule"/>
</dbReference>
<dbReference type="RefSeq" id="WP_110271807.1">
    <property type="nucleotide sequence ID" value="NZ_CP029289.2"/>
</dbReference>
<evidence type="ECO:0000256" key="1">
    <source>
        <dbReference type="ARBA" id="ARBA00005257"/>
    </source>
</evidence>
<accession>A0A2U9IIR8</accession>
<keyword evidence="4 6" id="KW-0687">Ribonucleoprotein</keyword>
<dbReference type="PANTHER" id="PTHR10394">
    <property type="entry name" value="40S RIBOSOMAL PROTEIN S8"/>
    <property type="match status" value="1"/>
</dbReference>
<comment type="subunit">
    <text evidence="2 6">Part of the 30S ribosomal subunit.</text>
</comment>
<feature type="region of interest" description="Disordered" evidence="7">
    <location>
        <begin position="1"/>
        <end position="37"/>
    </location>
</feature>
<dbReference type="InterPro" id="IPR020919">
    <property type="entry name" value="Ribosomal_protein_eS8_arc"/>
</dbReference>
<name>A0A2U9IIR8_9CREN</name>
<dbReference type="Pfam" id="PF01201">
    <property type="entry name" value="Ribosomal_S8e"/>
    <property type="match status" value="1"/>
</dbReference>
<dbReference type="GeneID" id="36831798"/>
<evidence type="ECO:0000313" key="9">
    <source>
        <dbReference type="Proteomes" id="UP000248044"/>
    </source>
</evidence>
<gene>
    <name evidence="6" type="primary">rps8e</name>
    <name evidence="8" type="ORF">DFR85_06540</name>
</gene>
<dbReference type="GO" id="GO:0005840">
    <property type="term" value="C:ribosome"/>
    <property type="evidence" value="ECO:0007669"/>
    <property type="project" value="UniProtKB-KW"/>
</dbReference>